<name>A0A853G0W6_9BURK</name>
<proteinExistence type="predicted"/>
<dbReference type="PANTHER" id="PTHR42937:SF1">
    <property type="entry name" value="DIAMINOPROPIONATE AMMONIA-LYASE"/>
    <property type="match status" value="1"/>
</dbReference>
<dbReference type="AlphaFoldDB" id="A0A853G0W6"/>
<organism evidence="4 5">
    <name type="scientific">Parapusillimonas granuli</name>
    <dbReference type="NCBI Taxonomy" id="380911"/>
    <lineage>
        <taxon>Bacteria</taxon>
        <taxon>Pseudomonadati</taxon>
        <taxon>Pseudomonadota</taxon>
        <taxon>Betaproteobacteria</taxon>
        <taxon>Burkholderiales</taxon>
        <taxon>Alcaligenaceae</taxon>
        <taxon>Parapusillimonas</taxon>
    </lineage>
</organism>
<comment type="cofactor">
    <cofactor evidence="1">
        <name>pyridoxal 5'-phosphate</name>
        <dbReference type="ChEBI" id="CHEBI:597326"/>
    </cofactor>
</comment>
<dbReference type="Pfam" id="PF00291">
    <property type="entry name" value="PALP"/>
    <property type="match status" value="1"/>
</dbReference>
<keyword evidence="4" id="KW-0456">Lyase</keyword>
<keyword evidence="5" id="KW-1185">Reference proteome</keyword>
<dbReference type="EC" id="4.3.1.15" evidence="4"/>
<sequence length="415" mass="44326">MLITNKHALRGTYPAELQSLMNVERAEESRRWLYQWKEIAPAPTPLYELPDVAAGLGVARFSVKDESQRSPLGSFKALGAPVALLRWILRQLPGLDPAAVFAGRYADQLQGYTVISATDGNHGRALAAAARDAGCRCVIVLHAKVSLEREEAISRYGAQIVRIEGNYDESVAEAARLAAANGWQVISDTSYEDYEEIPLDVMQGYATIAAEIVAQAGVSPGQAGPYTHVFLQGGVGGIAAGVASYLWEYQGRHRPRFIVVEPVQADCLLQSAIHGRPAKATGTVDSVMAGLACGEASPLAWKFLAPAVDHFMTVEDGEAIEAMRVLAQGSERDMPIVAGESGVVGLAAMRALRRDAALAGQLGLEERSSVLMINTEGATAASVYQDLIGESAASVLHRQARRRAARDAADMPYGT</sequence>
<evidence type="ECO:0000259" key="3">
    <source>
        <dbReference type="Pfam" id="PF00291"/>
    </source>
</evidence>
<dbReference type="InterPro" id="IPR036052">
    <property type="entry name" value="TrpB-like_PALP_sf"/>
</dbReference>
<comment type="caution">
    <text evidence="4">The sequence shown here is derived from an EMBL/GenBank/DDBJ whole genome shotgun (WGS) entry which is preliminary data.</text>
</comment>
<dbReference type="RefSeq" id="WP_180154823.1">
    <property type="nucleotide sequence ID" value="NZ_JACCEM010000004.1"/>
</dbReference>
<evidence type="ECO:0000313" key="5">
    <source>
        <dbReference type="Proteomes" id="UP000559809"/>
    </source>
</evidence>
<dbReference type="Gene3D" id="3.40.50.1100">
    <property type="match status" value="2"/>
</dbReference>
<dbReference type="GO" id="GO:0008838">
    <property type="term" value="F:diaminopropionate ammonia-lyase activity"/>
    <property type="evidence" value="ECO:0007669"/>
    <property type="project" value="UniProtKB-EC"/>
</dbReference>
<dbReference type="NCBIfam" id="NF006058">
    <property type="entry name" value="PRK08206.1"/>
    <property type="match status" value="1"/>
</dbReference>
<evidence type="ECO:0000256" key="2">
    <source>
        <dbReference type="ARBA" id="ARBA00022898"/>
    </source>
</evidence>
<evidence type="ECO:0000313" key="4">
    <source>
        <dbReference type="EMBL" id="NYT49532.1"/>
    </source>
</evidence>
<accession>A0A853G0W6</accession>
<keyword evidence="2" id="KW-0663">Pyridoxal phosphate</keyword>
<dbReference type="SUPFAM" id="SSF53686">
    <property type="entry name" value="Tryptophan synthase beta subunit-like PLP-dependent enzymes"/>
    <property type="match status" value="1"/>
</dbReference>
<protein>
    <submittedName>
        <fullName evidence="4">Diaminopropionate ammonia-lyase</fullName>
        <ecNumber evidence="4">4.3.1.15</ecNumber>
    </submittedName>
</protein>
<dbReference type="EMBL" id="JACCEM010000004">
    <property type="protein sequence ID" value="NYT49532.1"/>
    <property type="molecule type" value="Genomic_DNA"/>
</dbReference>
<gene>
    <name evidence="4" type="ORF">H0A72_09465</name>
</gene>
<dbReference type="PANTHER" id="PTHR42937">
    <property type="match status" value="1"/>
</dbReference>
<dbReference type="Proteomes" id="UP000559809">
    <property type="component" value="Unassembled WGS sequence"/>
</dbReference>
<dbReference type="InterPro" id="IPR001926">
    <property type="entry name" value="TrpB-like_PALP"/>
</dbReference>
<reference evidence="4 5" key="1">
    <citation type="submission" date="2020-07" db="EMBL/GenBank/DDBJ databases">
        <title>Taxonomic revisions and descriptions of new bacterial species based on genomic comparisons in the high-G+C-content subgroup of the family Alcaligenaceae.</title>
        <authorList>
            <person name="Szabo A."/>
            <person name="Felfoldi T."/>
        </authorList>
    </citation>
    <scope>NUCLEOTIDE SEQUENCE [LARGE SCALE GENOMIC DNA]</scope>
    <source>
        <strain evidence="4 5">LMG 24012</strain>
    </source>
</reference>
<evidence type="ECO:0000256" key="1">
    <source>
        <dbReference type="ARBA" id="ARBA00001933"/>
    </source>
</evidence>
<feature type="domain" description="Tryptophan synthase beta chain-like PALP" evidence="3">
    <location>
        <begin position="42"/>
        <end position="361"/>
    </location>
</feature>